<dbReference type="SUPFAM" id="SSF89095">
    <property type="entry name" value="GatB/YqeY motif"/>
    <property type="match status" value="1"/>
</dbReference>
<dbReference type="GO" id="GO:0005739">
    <property type="term" value="C:mitochondrion"/>
    <property type="evidence" value="ECO:0007669"/>
    <property type="project" value="UniProtKB-SubCell"/>
</dbReference>
<dbReference type="InterPro" id="IPR023168">
    <property type="entry name" value="GatB_Yqey_C_2"/>
</dbReference>
<evidence type="ECO:0000313" key="2">
    <source>
        <dbReference type="EMBL" id="KAJ1912480.1"/>
    </source>
</evidence>
<dbReference type="Proteomes" id="UP001150538">
    <property type="component" value="Unassembled WGS sequence"/>
</dbReference>
<dbReference type="PANTHER" id="PTHR28055:SF1">
    <property type="entry name" value="ALTERED INHERITANCE OF MITOCHONDRIA PROTEIN 41, MITOCHONDRIAL"/>
    <property type="match status" value="1"/>
</dbReference>
<organism evidence="2 3">
    <name type="scientific">Mycoemilia scoparia</name>
    <dbReference type="NCBI Taxonomy" id="417184"/>
    <lineage>
        <taxon>Eukaryota</taxon>
        <taxon>Fungi</taxon>
        <taxon>Fungi incertae sedis</taxon>
        <taxon>Zoopagomycota</taxon>
        <taxon>Kickxellomycotina</taxon>
        <taxon>Kickxellomycetes</taxon>
        <taxon>Kickxellales</taxon>
        <taxon>Kickxellaceae</taxon>
        <taxon>Mycoemilia</taxon>
    </lineage>
</organism>
<dbReference type="PANTHER" id="PTHR28055">
    <property type="entry name" value="ALTERED INHERITANCE OF MITOCHONDRIA PROTEIN 41, MITOCHONDRIAL"/>
    <property type="match status" value="1"/>
</dbReference>
<evidence type="ECO:0000256" key="1">
    <source>
        <dbReference type="RuleBase" id="RU365099"/>
    </source>
</evidence>
<reference evidence="2" key="1">
    <citation type="submission" date="2022-07" db="EMBL/GenBank/DDBJ databases">
        <title>Phylogenomic reconstructions and comparative analyses of Kickxellomycotina fungi.</title>
        <authorList>
            <person name="Reynolds N.K."/>
            <person name="Stajich J.E."/>
            <person name="Barry K."/>
            <person name="Grigoriev I.V."/>
            <person name="Crous P."/>
            <person name="Smith M.E."/>
        </authorList>
    </citation>
    <scope>NUCLEOTIDE SEQUENCE</scope>
    <source>
        <strain evidence="2">NBRC 100468</strain>
    </source>
</reference>
<evidence type="ECO:0000313" key="3">
    <source>
        <dbReference type="Proteomes" id="UP001150538"/>
    </source>
</evidence>
<dbReference type="AlphaFoldDB" id="A0A9W7ZU05"/>
<dbReference type="GO" id="GO:0016884">
    <property type="term" value="F:carbon-nitrogen ligase activity, with glutamine as amido-N-donor"/>
    <property type="evidence" value="ECO:0007669"/>
    <property type="project" value="UniProtKB-UniRule"/>
</dbReference>
<comment type="subcellular location">
    <subcellularLocation>
        <location evidence="1">Mitochondrion</location>
    </subcellularLocation>
</comment>
<accession>A0A9W7ZU05</accession>
<dbReference type="InterPro" id="IPR019004">
    <property type="entry name" value="YqeY/Aim41"/>
</dbReference>
<comment type="caution">
    <text evidence="2">The sequence shown here is derived from an EMBL/GenBank/DDBJ whole genome shotgun (WGS) entry which is preliminary data.</text>
</comment>
<dbReference type="Gene3D" id="1.10.1510.10">
    <property type="entry name" value="Uncharacterised protein YqeY/AIM41 PF09424, N-terminal domain"/>
    <property type="match status" value="1"/>
</dbReference>
<keyword evidence="3" id="KW-1185">Reference proteome</keyword>
<dbReference type="Gene3D" id="1.10.10.410">
    <property type="match status" value="1"/>
</dbReference>
<protein>
    <recommendedName>
        <fullName evidence="1">Altered inheritance of mitochondria protein 41</fullName>
    </recommendedName>
</protein>
<dbReference type="EMBL" id="JANBPU010000341">
    <property type="protein sequence ID" value="KAJ1912480.1"/>
    <property type="molecule type" value="Genomic_DNA"/>
</dbReference>
<keyword evidence="1" id="KW-0496">Mitochondrion</keyword>
<name>A0A9W7ZU05_9FUNG</name>
<dbReference type="InterPro" id="IPR003789">
    <property type="entry name" value="Asn/Gln_tRNA_amidoTrase-B-like"/>
</dbReference>
<proteinExistence type="inferred from homology"/>
<sequence length="163" mass="17428">MKAKDKQKLNVIKGILSDLTYAEKSQLLPPSNTAAAAAAGSVGSTPPSFSKDNDSDVATIIQKSIKKRQESIESFQNNGRPELADAEKQEVEILSSYLPKQLSDGEIEAIALVTVKRLLEAKKISGGIKSMGVVMKELDIDTARAPKSRVAGIVKKLLSSSMS</sequence>
<dbReference type="OrthoDB" id="538640at2759"/>
<comment type="similarity">
    <text evidence="1">Belongs to the AIM41 family.</text>
</comment>
<dbReference type="Pfam" id="PF09424">
    <property type="entry name" value="YqeY"/>
    <property type="match status" value="1"/>
</dbReference>
<gene>
    <name evidence="1" type="primary">AIM41</name>
    <name evidence="2" type="ORF">H4219_005587</name>
</gene>
<dbReference type="InterPro" id="IPR042184">
    <property type="entry name" value="YqeY/Aim41_N"/>
</dbReference>